<dbReference type="AlphaFoldDB" id="A0A8X6YJ68"/>
<protein>
    <recommendedName>
        <fullName evidence="3">Integrase catalytic domain-containing protein</fullName>
    </recommendedName>
</protein>
<evidence type="ECO:0000313" key="1">
    <source>
        <dbReference type="EMBL" id="GFY71850.1"/>
    </source>
</evidence>
<dbReference type="OrthoDB" id="6506431at2759"/>
<dbReference type="EMBL" id="BMAV01019123">
    <property type="protein sequence ID" value="GFY71850.1"/>
    <property type="molecule type" value="Genomic_DNA"/>
</dbReference>
<dbReference type="GO" id="GO:0003676">
    <property type="term" value="F:nucleic acid binding"/>
    <property type="evidence" value="ECO:0007669"/>
    <property type="project" value="InterPro"/>
</dbReference>
<sequence>MAGGHSASGYSAEAVAKASTTQLISRFGVPAIITTDHEASSSLVFYSLKQMLGITNSNHLHHPSSNGMVERSSYPQASFHSVSRYKMDRVATGGPAGRARACIKE</sequence>
<keyword evidence="2" id="KW-1185">Reference proteome</keyword>
<comment type="caution">
    <text evidence="1">The sequence shown here is derived from an EMBL/GenBank/DDBJ whole genome shotgun (WGS) entry which is preliminary data.</text>
</comment>
<name>A0A8X6YJ68_9ARAC</name>
<dbReference type="InterPro" id="IPR012337">
    <property type="entry name" value="RNaseH-like_sf"/>
</dbReference>
<evidence type="ECO:0008006" key="3">
    <source>
        <dbReference type="Google" id="ProtNLM"/>
    </source>
</evidence>
<dbReference type="Proteomes" id="UP000886998">
    <property type="component" value="Unassembled WGS sequence"/>
</dbReference>
<dbReference type="Gene3D" id="3.30.420.10">
    <property type="entry name" value="Ribonuclease H-like superfamily/Ribonuclease H"/>
    <property type="match status" value="1"/>
</dbReference>
<evidence type="ECO:0000313" key="2">
    <source>
        <dbReference type="Proteomes" id="UP000886998"/>
    </source>
</evidence>
<gene>
    <name evidence="1" type="ORF">TNIN_224941</name>
</gene>
<organism evidence="1 2">
    <name type="scientific">Trichonephila inaurata madagascariensis</name>
    <dbReference type="NCBI Taxonomy" id="2747483"/>
    <lineage>
        <taxon>Eukaryota</taxon>
        <taxon>Metazoa</taxon>
        <taxon>Ecdysozoa</taxon>
        <taxon>Arthropoda</taxon>
        <taxon>Chelicerata</taxon>
        <taxon>Arachnida</taxon>
        <taxon>Araneae</taxon>
        <taxon>Araneomorphae</taxon>
        <taxon>Entelegynae</taxon>
        <taxon>Araneoidea</taxon>
        <taxon>Nephilidae</taxon>
        <taxon>Trichonephila</taxon>
        <taxon>Trichonephila inaurata</taxon>
    </lineage>
</organism>
<dbReference type="SUPFAM" id="SSF53098">
    <property type="entry name" value="Ribonuclease H-like"/>
    <property type="match status" value="1"/>
</dbReference>
<reference evidence="1" key="1">
    <citation type="submission" date="2020-08" db="EMBL/GenBank/DDBJ databases">
        <title>Multicomponent nature underlies the extraordinary mechanical properties of spider dragline silk.</title>
        <authorList>
            <person name="Kono N."/>
            <person name="Nakamura H."/>
            <person name="Mori M."/>
            <person name="Yoshida Y."/>
            <person name="Ohtoshi R."/>
            <person name="Malay A.D."/>
            <person name="Moran D.A.P."/>
            <person name="Tomita M."/>
            <person name="Numata K."/>
            <person name="Arakawa K."/>
        </authorList>
    </citation>
    <scope>NUCLEOTIDE SEQUENCE</scope>
</reference>
<accession>A0A8X6YJ68</accession>
<dbReference type="InterPro" id="IPR036397">
    <property type="entry name" value="RNaseH_sf"/>
</dbReference>
<proteinExistence type="predicted"/>